<dbReference type="Proteomes" id="UP001597101">
    <property type="component" value="Unassembled WGS sequence"/>
</dbReference>
<keyword evidence="3" id="KW-1185">Reference proteome</keyword>
<dbReference type="Gene3D" id="1.10.3680.10">
    <property type="entry name" value="TerB-like"/>
    <property type="match status" value="1"/>
</dbReference>
<feature type="region of interest" description="Disordered" evidence="1">
    <location>
        <begin position="107"/>
        <end position="171"/>
    </location>
</feature>
<dbReference type="SUPFAM" id="SSF158682">
    <property type="entry name" value="TerB-like"/>
    <property type="match status" value="1"/>
</dbReference>
<gene>
    <name evidence="2" type="ORF">ACFQ14_14145</name>
</gene>
<feature type="compositionally biased region" description="Gly residues" evidence="1">
    <location>
        <begin position="29"/>
        <end position="82"/>
    </location>
</feature>
<evidence type="ECO:0000313" key="2">
    <source>
        <dbReference type="EMBL" id="MFD0917548.1"/>
    </source>
</evidence>
<proteinExistence type="predicted"/>
<dbReference type="InterPro" id="IPR007486">
    <property type="entry name" value="YebE"/>
</dbReference>
<organism evidence="2 3">
    <name type="scientific">Pseudahrensia aquimaris</name>
    <dbReference type="NCBI Taxonomy" id="744461"/>
    <lineage>
        <taxon>Bacteria</taxon>
        <taxon>Pseudomonadati</taxon>
        <taxon>Pseudomonadota</taxon>
        <taxon>Alphaproteobacteria</taxon>
        <taxon>Hyphomicrobiales</taxon>
        <taxon>Ahrensiaceae</taxon>
        <taxon>Pseudahrensia</taxon>
    </lineage>
</organism>
<comment type="caution">
    <text evidence="2">The sequence shown here is derived from an EMBL/GenBank/DDBJ whole genome shotgun (WGS) entry which is preliminary data.</text>
</comment>
<dbReference type="RefSeq" id="WP_377213405.1">
    <property type="nucleotide sequence ID" value="NZ_JBHTJV010000013.1"/>
</dbReference>
<sequence>MGMMGTLAKVAIGIAVAKGVSGMMNRGASSGGGAAPQGGASGRTGGGGLGDILEQLGGGGSRGQQGGAPSSGGGLGDILGQLSGRGGSGGGLGGGLGDLLGQLAGGAAAGGAARGGQQQRADEIMPPPPSSGGGSVFDEMLGNAPAQRDSGGSFGDMFNDAMNRGGDPAVQPSQSEEAVAALMLRAMIQAAKSDGHIDEEEKARLLENLDEVSEAERRFVQAEMAAPIDIDGLVAQVPAGLEQQVYAMSLAGIRLDDQAEAQYLHSLAQGLGIEPQVANAIHDQLEQPRIYS</sequence>
<evidence type="ECO:0000313" key="3">
    <source>
        <dbReference type="Proteomes" id="UP001597101"/>
    </source>
</evidence>
<reference evidence="3" key="1">
    <citation type="journal article" date="2019" name="Int. J. Syst. Evol. Microbiol.">
        <title>The Global Catalogue of Microorganisms (GCM) 10K type strain sequencing project: providing services to taxonomists for standard genome sequencing and annotation.</title>
        <authorList>
            <consortium name="The Broad Institute Genomics Platform"/>
            <consortium name="The Broad Institute Genome Sequencing Center for Infectious Disease"/>
            <person name="Wu L."/>
            <person name="Ma J."/>
        </authorList>
    </citation>
    <scope>NUCLEOTIDE SEQUENCE [LARGE SCALE GENOMIC DNA]</scope>
    <source>
        <strain evidence="3">CCUG 60023</strain>
    </source>
</reference>
<dbReference type="CDD" id="cd07178">
    <property type="entry name" value="terB_like_YebE"/>
    <property type="match status" value="1"/>
</dbReference>
<evidence type="ECO:0000256" key="1">
    <source>
        <dbReference type="SAM" id="MobiDB-lite"/>
    </source>
</evidence>
<name>A0ABW3FID7_9HYPH</name>
<dbReference type="EMBL" id="JBHTJV010000013">
    <property type="protein sequence ID" value="MFD0917548.1"/>
    <property type="molecule type" value="Genomic_DNA"/>
</dbReference>
<accession>A0ABW3FID7</accession>
<protein>
    <submittedName>
        <fullName evidence="2">DUF533 domain-containing protein</fullName>
    </submittedName>
</protein>
<dbReference type="InterPro" id="IPR029024">
    <property type="entry name" value="TerB-like"/>
</dbReference>
<dbReference type="Pfam" id="PF04391">
    <property type="entry name" value="DUF533"/>
    <property type="match status" value="1"/>
</dbReference>
<feature type="region of interest" description="Disordered" evidence="1">
    <location>
        <begin position="27"/>
        <end position="82"/>
    </location>
</feature>